<organism evidence="4 5">
    <name type="scientific">Mucuna pruriens</name>
    <name type="common">Velvet bean</name>
    <name type="synonym">Dolichos pruriens</name>
    <dbReference type="NCBI Taxonomy" id="157652"/>
    <lineage>
        <taxon>Eukaryota</taxon>
        <taxon>Viridiplantae</taxon>
        <taxon>Streptophyta</taxon>
        <taxon>Embryophyta</taxon>
        <taxon>Tracheophyta</taxon>
        <taxon>Spermatophyta</taxon>
        <taxon>Magnoliopsida</taxon>
        <taxon>eudicotyledons</taxon>
        <taxon>Gunneridae</taxon>
        <taxon>Pentapetalae</taxon>
        <taxon>rosids</taxon>
        <taxon>fabids</taxon>
        <taxon>Fabales</taxon>
        <taxon>Fabaceae</taxon>
        <taxon>Papilionoideae</taxon>
        <taxon>50 kb inversion clade</taxon>
        <taxon>NPAAA clade</taxon>
        <taxon>indigoferoid/millettioid clade</taxon>
        <taxon>Phaseoleae</taxon>
        <taxon>Mucuna</taxon>
    </lineage>
</organism>
<evidence type="ECO:0000313" key="5">
    <source>
        <dbReference type="Proteomes" id="UP000257109"/>
    </source>
</evidence>
<dbReference type="InterPro" id="IPR029066">
    <property type="entry name" value="PLP-binding_barrel"/>
</dbReference>
<dbReference type="NCBIfam" id="TIGR00044">
    <property type="entry name" value="YggS family pyridoxal phosphate-dependent enzyme"/>
    <property type="match status" value="1"/>
</dbReference>
<keyword evidence="5" id="KW-1185">Reference proteome</keyword>
<accession>A0A371EL44</accession>
<evidence type="ECO:0000256" key="1">
    <source>
        <dbReference type="PIRSR" id="PIRSR004848-1"/>
    </source>
</evidence>
<proteinExistence type="inferred from homology"/>
<comment type="cofactor">
    <cofactor evidence="1">
        <name>pyridoxal 5'-phosphate</name>
        <dbReference type="ChEBI" id="CHEBI:597326"/>
    </cofactor>
</comment>
<feature type="domain" description="Alanine racemase N-terminal" evidence="3">
    <location>
        <begin position="12"/>
        <end position="245"/>
    </location>
</feature>
<dbReference type="GO" id="GO:0030170">
    <property type="term" value="F:pyridoxal phosphate binding"/>
    <property type="evidence" value="ECO:0007669"/>
    <property type="project" value="InterPro"/>
</dbReference>
<dbReference type="AlphaFoldDB" id="A0A371EL44"/>
<dbReference type="EMBL" id="QJKJ01013283">
    <property type="protein sequence ID" value="RDX66767.1"/>
    <property type="molecule type" value="Genomic_DNA"/>
</dbReference>
<dbReference type="HAMAP" id="MF_02087">
    <property type="entry name" value="PLP_homeostasis"/>
    <property type="match status" value="1"/>
</dbReference>
<dbReference type="PROSITE" id="PS01211">
    <property type="entry name" value="UPF0001"/>
    <property type="match status" value="1"/>
</dbReference>
<evidence type="ECO:0000256" key="2">
    <source>
        <dbReference type="RuleBase" id="RU004514"/>
    </source>
</evidence>
<protein>
    <submittedName>
        <fullName evidence="4">Pyridoxal phosphate homeostasis protein</fullName>
    </submittedName>
</protein>
<dbReference type="STRING" id="157652.A0A371EL44"/>
<evidence type="ECO:0000313" key="4">
    <source>
        <dbReference type="EMBL" id="RDX66767.1"/>
    </source>
</evidence>
<dbReference type="FunFam" id="3.20.20.10:FF:000014">
    <property type="entry name" value="Pyridoxal phosphate homeostasis protein"/>
    <property type="match status" value="1"/>
</dbReference>
<dbReference type="InterPro" id="IPR011078">
    <property type="entry name" value="PyrdxlP_homeostasis"/>
</dbReference>
<feature type="modified residue" description="N6-(pyridoxal phosphate)lysine" evidence="1">
    <location>
        <position position="37"/>
    </location>
</feature>
<reference evidence="4" key="1">
    <citation type="submission" date="2018-05" db="EMBL/GenBank/DDBJ databases">
        <title>Draft genome of Mucuna pruriens seed.</title>
        <authorList>
            <person name="Nnadi N.E."/>
            <person name="Vos R."/>
            <person name="Hasami M.H."/>
            <person name="Devisetty U.K."/>
            <person name="Aguiy J.C."/>
        </authorList>
    </citation>
    <scope>NUCLEOTIDE SEQUENCE [LARGE SCALE GENOMIC DNA]</scope>
    <source>
        <strain evidence="4">JCA_2017</strain>
    </source>
</reference>
<dbReference type="PIRSF" id="PIRSF004848">
    <property type="entry name" value="YBL036c_PLPDEIII"/>
    <property type="match status" value="1"/>
</dbReference>
<feature type="non-terminal residue" evidence="4">
    <location>
        <position position="1"/>
    </location>
</feature>
<dbReference type="PANTHER" id="PTHR10146:SF15">
    <property type="entry name" value="PYRIDOXAL PHOSPHATE HOMEOSTASIS PROTEIN"/>
    <property type="match status" value="1"/>
</dbReference>
<name>A0A371EL44_MUCPR</name>
<comment type="caution">
    <text evidence="4">The sequence shown here is derived from an EMBL/GenBank/DDBJ whole genome shotgun (WGS) entry which is preliminary data.</text>
</comment>
<comment type="similarity">
    <text evidence="2">Belongs to the pyridoxal phosphate-binding protein YggS/PROSC family.</text>
</comment>
<dbReference type="Gene3D" id="3.20.20.10">
    <property type="entry name" value="Alanine racemase"/>
    <property type="match status" value="1"/>
</dbReference>
<dbReference type="SUPFAM" id="SSF51419">
    <property type="entry name" value="PLP-binding barrel"/>
    <property type="match status" value="1"/>
</dbReference>
<dbReference type="Proteomes" id="UP000257109">
    <property type="component" value="Unassembled WGS sequence"/>
</dbReference>
<gene>
    <name evidence="4" type="primary">PROSC</name>
    <name evidence="4" type="ORF">CR513_54433</name>
</gene>
<dbReference type="OrthoDB" id="10264196at2759"/>
<dbReference type="Pfam" id="PF01168">
    <property type="entry name" value="Ala_racemase_N"/>
    <property type="match status" value="1"/>
</dbReference>
<dbReference type="InterPro" id="IPR001608">
    <property type="entry name" value="Ala_racemase_N"/>
</dbReference>
<sequence length="253" mass="28049">MASSAVPSMKAVLERVRVAAEQSGRNVQDIRVVAVSKSKPVSALRQLYDAGHLCFGENYVQELIQKAPHLPHDIEWHFIGNLQTNKVKPLIAGVPNLAYVETVHDKKIANLLDRAVENVGRKSLKVFVQVNTSGETSKFGVEPVMCVDLVKHIRNCPNLEFCGLMTIGMLDYSSTPENFKVATIHFGRDLLVFLTLSNCRSEVCKALGISETQCDLSMGMSKDFEKAIKMGSTNVRIGTAIFGHREYLLKDEE</sequence>
<dbReference type="CDD" id="cd06822">
    <property type="entry name" value="PLPDE_III_YBL036c_euk"/>
    <property type="match status" value="1"/>
</dbReference>
<dbReference type="PANTHER" id="PTHR10146">
    <property type="entry name" value="PROLINE SYNTHETASE CO-TRANSCRIBED BACTERIAL HOMOLOG PROTEIN"/>
    <property type="match status" value="1"/>
</dbReference>
<evidence type="ECO:0000259" key="3">
    <source>
        <dbReference type="Pfam" id="PF01168"/>
    </source>
</evidence>
<keyword evidence="1" id="KW-0663">Pyridoxal phosphate</keyword>